<accession>A0A4R7NP94</accession>
<comment type="similarity">
    <text evidence="2">Belongs to the ABC transporter superfamily.</text>
</comment>
<dbReference type="OrthoDB" id="9784450at2"/>
<keyword evidence="7" id="KW-0472">Membrane</keyword>
<dbReference type="GO" id="GO:0015833">
    <property type="term" value="P:peptide transport"/>
    <property type="evidence" value="ECO:0007669"/>
    <property type="project" value="InterPro"/>
</dbReference>
<evidence type="ECO:0000259" key="10">
    <source>
        <dbReference type="PROSITE" id="PS50893"/>
    </source>
</evidence>
<dbReference type="PANTHER" id="PTHR43297:SF2">
    <property type="entry name" value="DIPEPTIDE TRANSPORT ATP-BINDING PROTEIN DPPD"/>
    <property type="match status" value="1"/>
</dbReference>
<dbReference type="NCBIfam" id="TIGR01727">
    <property type="entry name" value="oligo_HPY"/>
    <property type="match status" value="1"/>
</dbReference>
<gene>
    <name evidence="11" type="ORF">C8E00_10343</name>
</gene>
<evidence type="ECO:0000256" key="2">
    <source>
        <dbReference type="ARBA" id="ARBA00005417"/>
    </source>
</evidence>
<dbReference type="InterPro" id="IPR027417">
    <property type="entry name" value="P-loop_NTPase"/>
</dbReference>
<proteinExistence type="inferred from homology"/>
<dbReference type="SUPFAM" id="SSF52540">
    <property type="entry name" value="P-loop containing nucleoside triphosphate hydrolases"/>
    <property type="match status" value="1"/>
</dbReference>
<evidence type="ECO:0000256" key="6">
    <source>
        <dbReference type="ARBA" id="ARBA00022840"/>
    </source>
</evidence>
<evidence type="ECO:0000313" key="11">
    <source>
        <dbReference type="EMBL" id="TDU22683.1"/>
    </source>
</evidence>
<dbReference type="InterPro" id="IPR003593">
    <property type="entry name" value="AAA+_ATPase"/>
</dbReference>
<organism evidence="11 12">
    <name type="scientific">Chromohalobacter marismortui</name>
    <dbReference type="NCBI Taxonomy" id="42055"/>
    <lineage>
        <taxon>Bacteria</taxon>
        <taxon>Pseudomonadati</taxon>
        <taxon>Pseudomonadota</taxon>
        <taxon>Gammaproteobacteria</taxon>
        <taxon>Oceanospirillales</taxon>
        <taxon>Halomonadaceae</taxon>
        <taxon>Chromohalobacter</taxon>
    </lineage>
</organism>
<dbReference type="Pfam" id="PF00005">
    <property type="entry name" value="ABC_tran"/>
    <property type="match status" value="1"/>
</dbReference>
<dbReference type="Pfam" id="PF08352">
    <property type="entry name" value="oligo_HPY"/>
    <property type="match status" value="1"/>
</dbReference>
<evidence type="ECO:0000256" key="9">
    <source>
        <dbReference type="ARBA" id="ARBA00047356"/>
    </source>
</evidence>
<dbReference type="PROSITE" id="PS50893">
    <property type="entry name" value="ABC_TRANSPORTER_2"/>
    <property type="match status" value="1"/>
</dbReference>
<dbReference type="InterPro" id="IPR003439">
    <property type="entry name" value="ABC_transporter-like_ATP-bd"/>
</dbReference>
<name>A0A4R7NP94_9GAMM</name>
<dbReference type="EMBL" id="SOBR01000003">
    <property type="protein sequence ID" value="TDU22683.1"/>
    <property type="molecule type" value="Genomic_DNA"/>
</dbReference>
<dbReference type="PANTHER" id="PTHR43297">
    <property type="entry name" value="OLIGOPEPTIDE TRANSPORT ATP-BINDING PROTEIN APPD"/>
    <property type="match status" value="1"/>
</dbReference>
<comment type="caution">
    <text evidence="11">The sequence shown here is derived from an EMBL/GenBank/DDBJ whole genome shotgun (WGS) entry which is preliminary data.</text>
</comment>
<comment type="subcellular location">
    <subcellularLocation>
        <location evidence="1">Cell inner membrane</location>
        <topology evidence="1">Peripheral membrane protein</topology>
    </subcellularLocation>
</comment>
<dbReference type="GO" id="GO:0055085">
    <property type="term" value="P:transmembrane transport"/>
    <property type="evidence" value="ECO:0007669"/>
    <property type="project" value="UniProtKB-ARBA"/>
</dbReference>
<dbReference type="RefSeq" id="WP_133696075.1">
    <property type="nucleotide sequence ID" value="NZ_SOBR01000003.1"/>
</dbReference>
<dbReference type="Gene3D" id="3.40.50.300">
    <property type="entry name" value="P-loop containing nucleotide triphosphate hydrolases"/>
    <property type="match status" value="1"/>
</dbReference>
<comment type="catalytic activity">
    <reaction evidence="9">
        <text>a dipeptide(out) + ATP + H2O = a dipeptide(in) + ADP + phosphate + H(+)</text>
        <dbReference type="Rhea" id="RHEA:23120"/>
        <dbReference type="ChEBI" id="CHEBI:15377"/>
        <dbReference type="ChEBI" id="CHEBI:15378"/>
        <dbReference type="ChEBI" id="CHEBI:30616"/>
        <dbReference type="ChEBI" id="CHEBI:43474"/>
        <dbReference type="ChEBI" id="CHEBI:90799"/>
        <dbReference type="ChEBI" id="CHEBI:456216"/>
        <dbReference type="EC" id="7.4.2.9"/>
    </reaction>
</comment>
<sequence length="349" mass="38901">MALLEVSNLDVRFALRQGDVKALRDVSFTLDRGERLGIVGESGAGKSVAAFTILNLIAKPGYIADGSIRFDGRELTTMKPRQLQQIRGNKVSMIFQDPMMTLNPVLTIGEQMIECLKAHRRIRRRDAREIALNKLHQVYIPSPERRLDQYPHELSGGMRQRIIIAIALLLDPDVIVADEPTTALDVTIQAEIMELLLELCEKHNVALILITHDLGVVSQVTQRMLVMYAGRVIEQGPTREIINDAEHPYTQGLINALPQMATPGQRLNQIPGSMPSLANTPPGCAFHPRCSFSVDANGERRRDCREVIPTFVRSGNCDVACHMVRELVERHSPEHDASDNGPSEKREAL</sequence>
<evidence type="ECO:0000256" key="3">
    <source>
        <dbReference type="ARBA" id="ARBA00022448"/>
    </source>
</evidence>
<evidence type="ECO:0000256" key="7">
    <source>
        <dbReference type="ARBA" id="ARBA00023136"/>
    </source>
</evidence>
<evidence type="ECO:0000256" key="8">
    <source>
        <dbReference type="ARBA" id="ARBA00038852"/>
    </source>
</evidence>
<dbReference type="PROSITE" id="PS00211">
    <property type="entry name" value="ABC_TRANSPORTER_1"/>
    <property type="match status" value="1"/>
</dbReference>
<dbReference type="GO" id="GO:0005524">
    <property type="term" value="F:ATP binding"/>
    <property type="evidence" value="ECO:0007669"/>
    <property type="project" value="UniProtKB-KW"/>
</dbReference>
<evidence type="ECO:0000256" key="1">
    <source>
        <dbReference type="ARBA" id="ARBA00004417"/>
    </source>
</evidence>
<dbReference type="InterPro" id="IPR050388">
    <property type="entry name" value="ABC_Ni/Peptide_Import"/>
</dbReference>
<keyword evidence="6 11" id="KW-0067">ATP-binding</keyword>
<keyword evidence="12" id="KW-1185">Reference proteome</keyword>
<dbReference type="Proteomes" id="UP000295380">
    <property type="component" value="Unassembled WGS sequence"/>
</dbReference>
<dbReference type="FunFam" id="3.40.50.300:FF:000016">
    <property type="entry name" value="Oligopeptide ABC transporter ATP-binding component"/>
    <property type="match status" value="1"/>
</dbReference>
<keyword evidence="5" id="KW-0547">Nucleotide-binding</keyword>
<dbReference type="EC" id="7.4.2.9" evidence="8"/>
<dbReference type="AlphaFoldDB" id="A0A4R7NP94"/>
<dbReference type="SMART" id="SM00382">
    <property type="entry name" value="AAA"/>
    <property type="match status" value="1"/>
</dbReference>
<evidence type="ECO:0000256" key="4">
    <source>
        <dbReference type="ARBA" id="ARBA00022475"/>
    </source>
</evidence>
<keyword evidence="4" id="KW-1003">Cell membrane</keyword>
<dbReference type="CDD" id="cd03257">
    <property type="entry name" value="ABC_NikE_OppD_transporters"/>
    <property type="match status" value="1"/>
</dbReference>
<feature type="domain" description="ABC transporter" evidence="10">
    <location>
        <begin position="6"/>
        <end position="254"/>
    </location>
</feature>
<dbReference type="GO" id="GO:0005886">
    <property type="term" value="C:plasma membrane"/>
    <property type="evidence" value="ECO:0007669"/>
    <property type="project" value="UniProtKB-SubCell"/>
</dbReference>
<evidence type="ECO:0000313" key="12">
    <source>
        <dbReference type="Proteomes" id="UP000295380"/>
    </source>
</evidence>
<keyword evidence="3" id="KW-0813">Transport</keyword>
<evidence type="ECO:0000256" key="5">
    <source>
        <dbReference type="ARBA" id="ARBA00022741"/>
    </source>
</evidence>
<dbReference type="InterPro" id="IPR017871">
    <property type="entry name" value="ABC_transporter-like_CS"/>
</dbReference>
<dbReference type="InterPro" id="IPR013563">
    <property type="entry name" value="Oligopep_ABC_C"/>
</dbReference>
<protein>
    <recommendedName>
        <fullName evidence="8">ABC-type dipeptide transporter</fullName>
        <ecNumber evidence="8">7.4.2.9</ecNumber>
    </recommendedName>
</protein>
<dbReference type="GO" id="GO:0016887">
    <property type="term" value="F:ATP hydrolysis activity"/>
    <property type="evidence" value="ECO:0007669"/>
    <property type="project" value="InterPro"/>
</dbReference>
<reference evidence="11 12" key="1">
    <citation type="submission" date="2019-03" db="EMBL/GenBank/DDBJ databases">
        <title>Genomic Encyclopedia of Type Strains, Phase IV (KMG-IV): sequencing the most valuable type-strain genomes for metagenomic binning, comparative biology and taxonomic classification.</title>
        <authorList>
            <person name="Goeker M."/>
        </authorList>
    </citation>
    <scope>NUCLEOTIDE SEQUENCE [LARGE SCALE GENOMIC DNA]</scope>
    <source>
        <strain evidence="11 12">DSM 6770</strain>
    </source>
</reference>